<dbReference type="CDD" id="cd00167">
    <property type="entry name" value="SANT"/>
    <property type="match status" value="2"/>
</dbReference>
<feature type="domain" description="HTH myb-type" evidence="6">
    <location>
        <begin position="63"/>
        <end position="117"/>
    </location>
</feature>
<evidence type="ECO:0000256" key="1">
    <source>
        <dbReference type="ARBA" id="ARBA00004123"/>
    </source>
</evidence>
<keyword evidence="8" id="KW-1185">Reference proteome</keyword>
<dbReference type="GO" id="GO:0003677">
    <property type="term" value="F:DNA binding"/>
    <property type="evidence" value="ECO:0007669"/>
    <property type="project" value="UniProtKB-KW"/>
</dbReference>
<evidence type="ECO:0000313" key="8">
    <source>
        <dbReference type="Proteomes" id="UP000594263"/>
    </source>
</evidence>
<dbReference type="SMART" id="SM00717">
    <property type="entry name" value="SANT"/>
    <property type="match status" value="2"/>
</dbReference>
<dbReference type="PROSITE" id="PS51294">
    <property type="entry name" value="HTH_MYB"/>
    <property type="match status" value="2"/>
</dbReference>
<dbReference type="InterPro" id="IPR001005">
    <property type="entry name" value="SANT/Myb"/>
</dbReference>
<evidence type="ECO:0000256" key="3">
    <source>
        <dbReference type="ARBA" id="ARBA00023125"/>
    </source>
</evidence>
<dbReference type="PANTHER" id="PTHR10641:SF1358">
    <property type="entry name" value="MYB TRANSCRIPTION FACTOR"/>
    <property type="match status" value="1"/>
</dbReference>
<evidence type="ECO:0000256" key="2">
    <source>
        <dbReference type="ARBA" id="ARBA00022737"/>
    </source>
</evidence>
<evidence type="ECO:0000259" key="5">
    <source>
        <dbReference type="PROSITE" id="PS50090"/>
    </source>
</evidence>
<evidence type="ECO:0000313" key="7">
    <source>
        <dbReference type="EnsemblPlants" id="Kaladp1324s0027.1.v1.1"/>
    </source>
</evidence>
<dbReference type="FunFam" id="1.10.10.60:FF:000349">
    <property type="entry name" value="Transcription factor MYB39"/>
    <property type="match status" value="1"/>
</dbReference>
<dbReference type="SUPFAM" id="SSF46689">
    <property type="entry name" value="Homeodomain-like"/>
    <property type="match status" value="1"/>
</dbReference>
<sequence>MMGRSAGSDENGLKKGPWTPEEDKKLVDYIEKNGHGSWRALPKLAGLNRCGKSCRLRWTNYLRPDIKRGKFSEEEEQAIINLHSVLGNKWSAISSHLPGRTDNEIKNFWNTHLKKKLLQMGIDPITHRPRTDHLNLLANLPQLLAAANLTHLITNSSNPWDNAMRLQQHLSSDHQQHLAKVQLMNNLIQALNSAANPPSNLDVMMASLFGNQASFQDQRVLESLIRMNGGHVEASEFGNGGQISHFSASSNPMQLDDFTGLEGTEPFSNPNSAAQISSQFGGGSYCLPPFGDHGSKIPALVSAASPECGINGATTLGALDSQFKMSITKNPSTDISNPSSTTSTTFEAWGDHHQMAEDDDANESYWKDIMDQASSSSWPIRL</sequence>
<evidence type="ECO:0000256" key="4">
    <source>
        <dbReference type="ARBA" id="ARBA00023242"/>
    </source>
</evidence>
<proteinExistence type="predicted"/>
<keyword evidence="4" id="KW-0539">Nucleus</keyword>
<reference evidence="7" key="1">
    <citation type="submission" date="2021-01" db="UniProtKB">
        <authorList>
            <consortium name="EnsemblPlants"/>
        </authorList>
    </citation>
    <scope>IDENTIFICATION</scope>
</reference>
<dbReference type="Proteomes" id="UP000594263">
    <property type="component" value="Unplaced"/>
</dbReference>
<dbReference type="GO" id="GO:0005634">
    <property type="term" value="C:nucleus"/>
    <property type="evidence" value="ECO:0007669"/>
    <property type="project" value="UniProtKB-SubCell"/>
</dbReference>
<feature type="domain" description="HTH myb-type" evidence="6">
    <location>
        <begin position="10"/>
        <end position="62"/>
    </location>
</feature>
<keyword evidence="3" id="KW-0238">DNA-binding</keyword>
<dbReference type="Gene3D" id="1.10.10.60">
    <property type="entry name" value="Homeodomain-like"/>
    <property type="match status" value="2"/>
</dbReference>
<protein>
    <submittedName>
        <fullName evidence="7">Uncharacterized protein</fullName>
    </submittedName>
</protein>
<name>A0A7N0VMD6_KALFE</name>
<accession>A0A7N0VMD6</accession>
<dbReference type="PROSITE" id="PS50090">
    <property type="entry name" value="MYB_LIKE"/>
    <property type="match status" value="2"/>
</dbReference>
<dbReference type="InterPro" id="IPR017930">
    <property type="entry name" value="Myb_dom"/>
</dbReference>
<dbReference type="AlphaFoldDB" id="A0A7N0VMD6"/>
<dbReference type="InterPro" id="IPR015495">
    <property type="entry name" value="Myb_TF_plants"/>
</dbReference>
<keyword evidence="2" id="KW-0677">Repeat</keyword>
<dbReference type="FunFam" id="1.10.10.60:FF:000001">
    <property type="entry name" value="MYB-related transcription factor"/>
    <property type="match status" value="1"/>
</dbReference>
<dbReference type="PANTHER" id="PTHR10641">
    <property type="entry name" value="MYB FAMILY TRANSCRIPTION FACTOR"/>
    <property type="match status" value="1"/>
</dbReference>
<comment type="subcellular location">
    <subcellularLocation>
        <location evidence="1">Nucleus</location>
    </subcellularLocation>
</comment>
<dbReference type="Gramene" id="Kaladp1324s0027.1.v1.1">
    <property type="protein sequence ID" value="Kaladp1324s0027.1.v1.1"/>
    <property type="gene ID" value="Kaladp1324s0027.v1.1"/>
</dbReference>
<feature type="domain" description="Myb-like" evidence="5">
    <location>
        <begin position="63"/>
        <end position="113"/>
    </location>
</feature>
<evidence type="ECO:0000259" key="6">
    <source>
        <dbReference type="PROSITE" id="PS51294"/>
    </source>
</evidence>
<dbReference type="Pfam" id="PF00249">
    <property type="entry name" value="Myb_DNA-binding"/>
    <property type="match status" value="2"/>
</dbReference>
<feature type="domain" description="Myb-like" evidence="5">
    <location>
        <begin position="10"/>
        <end position="62"/>
    </location>
</feature>
<organism evidence="7 8">
    <name type="scientific">Kalanchoe fedtschenkoi</name>
    <name type="common">Lavender scallops</name>
    <name type="synonym">South American air plant</name>
    <dbReference type="NCBI Taxonomy" id="63787"/>
    <lineage>
        <taxon>Eukaryota</taxon>
        <taxon>Viridiplantae</taxon>
        <taxon>Streptophyta</taxon>
        <taxon>Embryophyta</taxon>
        <taxon>Tracheophyta</taxon>
        <taxon>Spermatophyta</taxon>
        <taxon>Magnoliopsida</taxon>
        <taxon>eudicotyledons</taxon>
        <taxon>Gunneridae</taxon>
        <taxon>Pentapetalae</taxon>
        <taxon>Saxifragales</taxon>
        <taxon>Crassulaceae</taxon>
        <taxon>Kalanchoe</taxon>
    </lineage>
</organism>
<dbReference type="InterPro" id="IPR009057">
    <property type="entry name" value="Homeodomain-like_sf"/>
</dbReference>
<dbReference type="EnsemblPlants" id="Kaladp1324s0027.1.v1.1">
    <property type="protein sequence ID" value="Kaladp1324s0027.1.v1.1"/>
    <property type="gene ID" value="Kaladp1324s0027.v1.1"/>
</dbReference>